<keyword evidence="1" id="KW-1133">Transmembrane helix</keyword>
<evidence type="ECO:0000256" key="1">
    <source>
        <dbReference type="SAM" id="Phobius"/>
    </source>
</evidence>
<proteinExistence type="predicted"/>
<name>A0A7W5B145_9BACL</name>
<evidence type="ECO:0000313" key="2">
    <source>
        <dbReference type="EMBL" id="MBB3112505.1"/>
    </source>
</evidence>
<accession>A0A7W5B145</accession>
<evidence type="ECO:0000313" key="3">
    <source>
        <dbReference type="Proteomes" id="UP000570361"/>
    </source>
</evidence>
<comment type="caution">
    <text evidence="2">The sequence shown here is derived from an EMBL/GenBank/DDBJ whole genome shotgun (WGS) entry which is preliminary data.</text>
</comment>
<gene>
    <name evidence="2" type="ORF">FHS18_004606</name>
</gene>
<organism evidence="2 3">
    <name type="scientific">Paenibacillus phyllosphaerae</name>
    <dbReference type="NCBI Taxonomy" id="274593"/>
    <lineage>
        <taxon>Bacteria</taxon>
        <taxon>Bacillati</taxon>
        <taxon>Bacillota</taxon>
        <taxon>Bacilli</taxon>
        <taxon>Bacillales</taxon>
        <taxon>Paenibacillaceae</taxon>
        <taxon>Paenibacillus</taxon>
    </lineage>
</organism>
<dbReference type="EMBL" id="JACHXK010000012">
    <property type="protein sequence ID" value="MBB3112505.1"/>
    <property type="molecule type" value="Genomic_DNA"/>
</dbReference>
<sequence>MTYIVILSAIIVVSCAVVYFGGVQLIRDDDALVDQHS</sequence>
<keyword evidence="1" id="KW-0472">Membrane</keyword>
<dbReference type="Proteomes" id="UP000570361">
    <property type="component" value="Unassembled WGS sequence"/>
</dbReference>
<keyword evidence="3" id="KW-1185">Reference proteome</keyword>
<feature type="transmembrane region" description="Helical" evidence="1">
    <location>
        <begin position="6"/>
        <end position="26"/>
    </location>
</feature>
<keyword evidence="1" id="KW-0812">Transmembrane</keyword>
<protein>
    <submittedName>
        <fullName evidence="2">Uncharacterized protein</fullName>
    </submittedName>
</protein>
<reference evidence="2 3" key="1">
    <citation type="submission" date="2020-08" db="EMBL/GenBank/DDBJ databases">
        <title>Genomic Encyclopedia of Type Strains, Phase III (KMG-III): the genomes of soil and plant-associated and newly described type strains.</title>
        <authorList>
            <person name="Whitman W."/>
        </authorList>
    </citation>
    <scope>NUCLEOTIDE SEQUENCE [LARGE SCALE GENOMIC DNA]</scope>
    <source>
        <strain evidence="2 3">CECT 5862</strain>
    </source>
</reference>
<dbReference type="AlphaFoldDB" id="A0A7W5B145"/>